<dbReference type="Proteomes" id="UP001140949">
    <property type="component" value="Unassembled WGS sequence"/>
</dbReference>
<dbReference type="AlphaFoldDB" id="A0AAX6E339"/>
<protein>
    <submittedName>
        <fullName evidence="4">DnaJ protein-like protein 1-like</fullName>
    </submittedName>
</protein>
<dbReference type="SUPFAM" id="SSF46565">
    <property type="entry name" value="Chaperone J-domain"/>
    <property type="match status" value="1"/>
</dbReference>
<dbReference type="Pfam" id="PF00226">
    <property type="entry name" value="DnaJ"/>
    <property type="match status" value="1"/>
</dbReference>
<dbReference type="InterPro" id="IPR036869">
    <property type="entry name" value="J_dom_sf"/>
</dbReference>
<reference evidence="4" key="2">
    <citation type="submission" date="2023-04" db="EMBL/GenBank/DDBJ databases">
        <authorList>
            <person name="Bruccoleri R.E."/>
            <person name="Oakeley E.J."/>
            <person name="Faust A.-M."/>
            <person name="Dessus-Babus S."/>
            <person name="Altorfer M."/>
            <person name="Burckhardt D."/>
            <person name="Oertli M."/>
            <person name="Naumann U."/>
            <person name="Petersen F."/>
            <person name="Wong J."/>
        </authorList>
    </citation>
    <scope>NUCLEOTIDE SEQUENCE</scope>
    <source>
        <strain evidence="4">GSM-AAB239-AS_SAM_17_03QT</strain>
        <tissue evidence="4">Leaf</tissue>
    </source>
</reference>
<dbReference type="CDD" id="cd10747">
    <property type="entry name" value="DnaJ_C"/>
    <property type="match status" value="1"/>
</dbReference>
<dbReference type="Gene3D" id="2.60.260.20">
    <property type="entry name" value="Urease metallochaperone UreE, N-terminal domain"/>
    <property type="match status" value="2"/>
</dbReference>
<dbReference type="FunFam" id="2.60.260.20:FF:000041">
    <property type="entry name" value="HSP40/DnaJ peptide-binding protein"/>
    <property type="match status" value="1"/>
</dbReference>
<evidence type="ECO:0000313" key="4">
    <source>
        <dbReference type="EMBL" id="KAJ6798373.1"/>
    </source>
</evidence>
<accession>A0AAX6E339</accession>
<dbReference type="InterPro" id="IPR008971">
    <property type="entry name" value="HSP40/DnaJ_pept-bd"/>
</dbReference>
<dbReference type="InterPro" id="IPR002939">
    <property type="entry name" value="DnaJ_C"/>
</dbReference>
<sequence>MGNTLLDFYEVLDIPKDSTSAEIRSAYRSLAKKWHPDKHPPSSKAEAEAKFKAITQAYEALNGNEYRGVFGVYKDGSRPASPARKEGIPKYPGTPGSQSRDYNRSKTTNYARTPGRDFKDFYYSTMGGSKKPEKARPGAFKSHSGPLRMKPPPEERKLECTLEELWKGCKKEIKFTRDVVEKNGMIVQKQESQTIRVKPGWKKGTKITFEGLGDERPGCLPADVVFLVAEKEHPTFRRAGNDLVLRAEIPLVGALAGCTFTFRLIGGEEMTCALEDEVVHPGYEKVVRGQGMPVPNEKGARGDLRIKFKIVFPTQLTSAQRSELVEILKGAT</sequence>
<evidence type="ECO:0000313" key="5">
    <source>
        <dbReference type="Proteomes" id="UP001140949"/>
    </source>
</evidence>
<dbReference type="InterPro" id="IPR001623">
    <property type="entry name" value="DnaJ_domain"/>
</dbReference>
<dbReference type="PANTHER" id="PTHR24078">
    <property type="entry name" value="DNAJ HOMOLOG SUBFAMILY C MEMBER"/>
    <property type="match status" value="1"/>
</dbReference>
<organism evidence="4 5">
    <name type="scientific">Iris pallida</name>
    <name type="common">Sweet iris</name>
    <dbReference type="NCBI Taxonomy" id="29817"/>
    <lineage>
        <taxon>Eukaryota</taxon>
        <taxon>Viridiplantae</taxon>
        <taxon>Streptophyta</taxon>
        <taxon>Embryophyta</taxon>
        <taxon>Tracheophyta</taxon>
        <taxon>Spermatophyta</taxon>
        <taxon>Magnoliopsida</taxon>
        <taxon>Liliopsida</taxon>
        <taxon>Asparagales</taxon>
        <taxon>Iridaceae</taxon>
        <taxon>Iridoideae</taxon>
        <taxon>Irideae</taxon>
        <taxon>Iris</taxon>
    </lineage>
</organism>
<dbReference type="CDD" id="cd06257">
    <property type="entry name" value="DnaJ"/>
    <property type="match status" value="1"/>
</dbReference>
<evidence type="ECO:0000256" key="2">
    <source>
        <dbReference type="SAM" id="MobiDB-lite"/>
    </source>
</evidence>
<feature type="domain" description="J" evidence="3">
    <location>
        <begin position="7"/>
        <end position="74"/>
    </location>
</feature>
<gene>
    <name evidence="4" type="ORF">M6B38_211630</name>
</gene>
<dbReference type="GO" id="GO:0005783">
    <property type="term" value="C:endoplasmic reticulum"/>
    <property type="evidence" value="ECO:0007669"/>
    <property type="project" value="UniProtKB-ARBA"/>
</dbReference>
<dbReference type="SMART" id="SM00271">
    <property type="entry name" value="DnaJ"/>
    <property type="match status" value="1"/>
</dbReference>
<comment type="caution">
    <text evidence="4">The sequence shown here is derived from an EMBL/GenBank/DDBJ whole genome shotgun (WGS) entry which is preliminary data.</text>
</comment>
<dbReference type="PRINTS" id="PR00625">
    <property type="entry name" value="JDOMAIN"/>
</dbReference>
<name>A0AAX6E339_IRIPA</name>
<feature type="region of interest" description="Disordered" evidence="2">
    <location>
        <begin position="127"/>
        <end position="154"/>
    </location>
</feature>
<feature type="region of interest" description="Disordered" evidence="2">
    <location>
        <begin position="77"/>
        <end position="110"/>
    </location>
</feature>
<feature type="compositionally biased region" description="Polar residues" evidence="2">
    <location>
        <begin position="95"/>
        <end position="110"/>
    </location>
</feature>
<dbReference type="EMBL" id="JANAVB010040220">
    <property type="protein sequence ID" value="KAJ6798373.1"/>
    <property type="molecule type" value="Genomic_DNA"/>
</dbReference>
<keyword evidence="5" id="KW-1185">Reference proteome</keyword>
<dbReference type="Gene3D" id="1.10.287.110">
    <property type="entry name" value="DnaJ domain"/>
    <property type="match status" value="1"/>
</dbReference>
<keyword evidence="1" id="KW-0143">Chaperone</keyword>
<dbReference type="GO" id="GO:0005829">
    <property type="term" value="C:cytosol"/>
    <property type="evidence" value="ECO:0007669"/>
    <property type="project" value="TreeGrafter"/>
</dbReference>
<dbReference type="GO" id="GO:0051087">
    <property type="term" value="F:protein-folding chaperone binding"/>
    <property type="evidence" value="ECO:0007669"/>
    <property type="project" value="TreeGrafter"/>
</dbReference>
<reference evidence="4" key="1">
    <citation type="journal article" date="2023" name="GigaByte">
        <title>Genome assembly of the bearded iris, Iris pallida Lam.</title>
        <authorList>
            <person name="Bruccoleri R.E."/>
            <person name="Oakeley E.J."/>
            <person name="Faust A.M.E."/>
            <person name="Altorfer M."/>
            <person name="Dessus-Babus S."/>
            <person name="Burckhardt D."/>
            <person name="Oertli M."/>
            <person name="Naumann U."/>
            <person name="Petersen F."/>
            <person name="Wong J."/>
        </authorList>
    </citation>
    <scope>NUCLEOTIDE SEQUENCE</scope>
    <source>
        <strain evidence="4">GSM-AAB239-AS_SAM_17_03QT</strain>
    </source>
</reference>
<dbReference type="GO" id="GO:0006457">
    <property type="term" value="P:protein folding"/>
    <property type="evidence" value="ECO:0007669"/>
    <property type="project" value="InterPro"/>
</dbReference>
<dbReference type="PROSITE" id="PS50076">
    <property type="entry name" value="DNAJ_2"/>
    <property type="match status" value="1"/>
</dbReference>
<dbReference type="FunFam" id="2.60.260.20:FF:000015">
    <property type="entry name" value="Heat shock protein 40"/>
    <property type="match status" value="1"/>
</dbReference>
<dbReference type="PANTHER" id="PTHR24078:SF522">
    <property type="entry name" value="DNAJ CHAPERONE C-TERMINAL DOMAIN-CONTAINING PROTEIN"/>
    <property type="match status" value="1"/>
</dbReference>
<evidence type="ECO:0000259" key="3">
    <source>
        <dbReference type="PROSITE" id="PS50076"/>
    </source>
</evidence>
<dbReference type="InterPro" id="IPR051339">
    <property type="entry name" value="DnaJ_subfamily_B"/>
</dbReference>
<proteinExistence type="predicted"/>
<evidence type="ECO:0000256" key="1">
    <source>
        <dbReference type="ARBA" id="ARBA00023186"/>
    </source>
</evidence>
<dbReference type="Pfam" id="PF01556">
    <property type="entry name" value="DnaJ_C"/>
    <property type="match status" value="1"/>
</dbReference>
<dbReference type="GO" id="GO:0051082">
    <property type="term" value="F:unfolded protein binding"/>
    <property type="evidence" value="ECO:0007669"/>
    <property type="project" value="InterPro"/>
</dbReference>
<dbReference type="SUPFAM" id="SSF49493">
    <property type="entry name" value="HSP40/DnaJ peptide-binding domain"/>
    <property type="match status" value="2"/>
</dbReference>